<dbReference type="GO" id="GO:0005886">
    <property type="term" value="C:plasma membrane"/>
    <property type="evidence" value="ECO:0007669"/>
    <property type="project" value="TreeGrafter"/>
</dbReference>
<dbReference type="CDD" id="cd17546">
    <property type="entry name" value="REC_hyHK_CKI1_RcsC-like"/>
    <property type="match status" value="1"/>
</dbReference>
<evidence type="ECO:0000256" key="4">
    <source>
        <dbReference type="ARBA" id="ARBA00022679"/>
    </source>
</evidence>
<feature type="compositionally biased region" description="Polar residues" evidence="7">
    <location>
        <begin position="313"/>
        <end position="322"/>
    </location>
</feature>
<comment type="catalytic activity">
    <reaction evidence="1">
        <text>ATP + protein L-histidine = ADP + protein N-phospho-L-histidine.</text>
        <dbReference type="EC" id="2.7.13.3"/>
    </reaction>
</comment>
<dbReference type="Gene3D" id="1.10.287.130">
    <property type="match status" value="1"/>
</dbReference>
<proteinExistence type="predicted"/>
<dbReference type="InterPro" id="IPR029016">
    <property type="entry name" value="GAF-like_dom_sf"/>
</dbReference>
<dbReference type="Pfam" id="PF02518">
    <property type="entry name" value="HATPase_c"/>
    <property type="match status" value="1"/>
</dbReference>
<evidence type="ECO:0000256" key="6">
    <source>
        <dbReference type="PROSITE-ProRule" id="PRU00169"/>
    </source>
</evidence>
<dbReference type="SMART" id="SM00387">
    <property type="entry name" value="HATPase_c"/>
    <property type="match status" value="1"/>
</dbReference>
<dbReference type="InterPro" id="IPR004358">
    <property type="entry name" value="Sig_transdc_His_kin-like_C"/>
</dbReference>
<dbReference type="Pfam" id="PF00072">
    <property type="entry name" value="Response_reg"/>
    <property type="match status" value="1"/>
</dbReference>
<dbReference type="Pfam" id="PF00512">
    <property type="entry name" value="HisKA"/>
    <property type="match status" value="1"/>
</dbReference>
<keyword evidence="5 10" id="KW-0418">Kinase</keyword>
<dbReference type="GO" id="GO:0009927">
    <property type="term" value="F:histidine phosphotransfer kinase activity"/>
    <property type="evidence" value="ECO:0007669"/>
    <property type="project" value="TreeGrafter"/>
</dbReference>
<dbReference type="InterPro" id="IPR011006">
    <property type="entry name" value="CheY-like_superfamily"/>
</dbReference>
<dbReference type="SMART" id="SM00388">
    <property type="entry name" value="HisKA"/>
    <property type="match status" value="1"/>
</dbReference>
<dbReference type="InterPro" id="IPR005467">
    <property type="entry name" value="His_kinase_dom"/>
</dbReference>
<evidence type="ECO:0000313" key="11">
    <source>
        <dbReference type="Proteomes" id="UP001302126"/>
    </source>
</evidence>
<dbReference type="PANTHER" id="PTHR43047:SF72">
    <property type="entry name" value="OSMOSENSING HISTIDINE PROTEIN KINASE SLN1"/>
    <property type="match status" value="1"/>
</dbReference>
<evidence type="ECO:0000259" key="8">
    <source>
        <dbReference type="PROSITE" id="PS50109"/>
    </source>
</evidence>
<dbReference type="InterPro" id="IPR036097">
    <property type="entry name" value="HisK_dim/P_sf"/>
</dbReference>
<feature type="modified residue" description="4-aspartylphosphate" evidence="6">
    <location>
        <position position="1176"/>
    </location>
</feature>
<keyword evidence="4" id="KW-0808">Transferase</keyword>
<dbReference type="Gene3D" id="3.30.450.40">
    <property type="match status" value="1"/>
</dbReference>
<dbReference type="PRINTS" id="PR00344">
    <property type="entry name" value="BCTRLSENSOR"/>
</dbReference>
<keyword evidence="11" id="KW-1185">Reference proteome</keyword>
<comment type="caution">
    <text evidence="10">The sequence shown here is derived from an EMBL/GenBank/DDBJ whole genome shotgun (WGS) entry which is preliminary data.</text>
</comment>
<dbReference type="AlphaFoldDB" id="A0AAN7AJ78"/>
<feature type="domain" description="Response regulatory" evidence="9">
    <location>
        <begin position="1121"/>
        <end position="1246"/>
    </location>
</feature>
<feature type="region of interest" description="Disordered" evidence="7">
    <location>
        <begin position="247"/>
        <end position="346"/>
    </location>
</feature>
<dbReference type="Gene3D" id="3.40.50.2300">
    <property type="match status" value="1"/>
</dbReference>
<evidence type="ECO:0000256" key="1">
    <source>
        <dbReference type="ARBA" id="ARBA00000085"/>
    </source>
</evidence>
<dbReference type="SUPFAM" id="SSF47384">
    <property type="entry name" value="Homodimeric domain of signal transducing histidine kinase"/>
    <property type="match status" value="1"/>
</dbReference>
<evidence type="ECO:0000256" key="5">
    <source>
        <dbReference type="ARBA" id="ARBA00022777"/>
    </source>
</evidence>
<feature type="region of interest" description="Disordered" evidence="7">
    <location>
        <begin position="362"/>
        <end position="384"/>
    </location>
</feature>
<sequence length="1259" mass="135764">MFADCGDGLATGASCSCSVGVGTTERARQREIAAYLSAASFPPGIPTAFAEHATINSDPVLNALTQLGAYRLGCARAFVSLIDRTYQYVVTEMTKSQSLVDNAKCLPGDTVAIGVCKLRNCDGVCPATMAAFMDETGEWVKTGPDVVANRTRYIINNFRTHPDYCNRSYVVNYPYFTSYLEVPLVSPLGYLLGSYCVVDDKANQFDDDEKVEILNEISAAIVDHLENVRIRQSRDRAQQLIQGLSGFIRREPPAQHPKTANTLPASTPGQGESLPPAASEGQIAAAVSASSTMAADSSDTQSSASLERPRPQNVISASSIETSQSALSISQDSSETPPTSPREEVGDNPLEQQLEAAMAGAGTGLGANGAAPHPPASLSNSDTHGSGFISSANIKTTFFRAATTIRQSMDMDGLMFLDAVPSSYADRSDQAPLADQQELSRGQTDGPCCSAIVKSSLGPTGETITHSSQTQLPEASLQRFIRAYPQGKVFTADEFGPIDDSYGPGKPFESRRKADRKGLRLRNDIEALFRILPTAKYVIFLPLWHFQRECWYAAALGWVEDPTRAIVVTDIGLISAFGNSVMAEVSRLEALAASRAKSDFVSSLSHELRSPLHGIMASSELLRENISNSPLLSTLDMLDSCATTLLDTFNNLLDHAIVTHAGRDRGSGPPISDLRQDDLSVLVEDVVEAVRIGHLSGNAFHMQSSALRTATYPMGPVTGTTAVTGRPLLITVNIARRSDWKFLLNVGAWKRIVMNIFGNALKYTSSGRIEVRLQTVQRPDKNGQLSECISFSVEDTGSGMSSDYLKYHLFTPFSQENHHSPGMGLGLSIVQQLVSDLGGVVDVKSSVGVGTLVEVFVPFNKDDASLPSSTEGPVIPDKRKMVEDYRRQLVGRKVCLITPEAHASILGMEPIVSKEMRKWSANVERAIHINAGDALGMEVLVATADSPIPEADIYLMDSKLVGDIVKEILLPATHSHVAPLVLLCSGSGPPSCLKQEVTKSHELHLHHPLAPRKLGSVLCSALNTEPEAHSARSQNSDQGYSTAMEWIAPAPMSPPRKGVNKKHASLPPLVLPTSRLEELEIAQPPPAQLSENTTKEANPKSTTYSSSVAATTLAQIPTARHLLLVDDNPINIKLLAHVVRKLNHTFVTASHGLEAVQLYKKSLEEGARRFDLVFMDISMPVMNGFEATREIRQLEIDAGASTTKIVALTGLSGEISRNEATASGCDLFLTKPVKMNMVRGLLDEMNKADQERKVVTAPG</sequence>
<protein>
    <recommendedName>
        <fullName evidence="2">histidine kinase</fullName>
        <ecNumber evidence="2">2.7.13.3</ecNumber>
    </recommendedName>
</protein>
<dbReference type="SMART" id="SM00448">
    <property type="entry name" value="REC"/>
    <property type="match status" value="1"/>
</dbReference>
<feature type="compositionally biased region" description="Low complexity" evidence="7">
    <location>
        <begin position="284"/>
        <end position="305"/>
    </location>
</feature>
<reference evidence="10" key="2">
    <citation type="submission" date="2023-05" db="EMBL/GenBank/DDBJ databases">
        <authorList>
            <consortium name="Lawrence Berkeley National Laboratory"/>
            <person name="Steindorff A."/>
            <person name="Hensen N."/>
            <person name="Bonometti L."/>
            <person name="Westerberg I."/>
            <person name="Brannstrom I.O."/>
            <person name="Guillou S."/>
            <person name="Cros-Aarteil S."/>
            <person name="Calhoun S."/>
            <person name="Haridas S."/>
            <person name="Kuo A."/>
            <person name="Mondo S."/>
            <person name="Pangilinan J."/>
            <person name="Riley R."/>
            <person name="Labutti K."/>
            <person name="Andreopoulos B."/>
            <person name="Lipzen A."/>
            <person name="Chen C."/>
            <person name="Yanf M."/>
            <person name="Daum C."/>
            <person name="Ng V."/>
            <person name="Clum A."/>
            <person name="Ohm R."/>
            <person name="Martin F."/>
            <person name="Silar P."/>
            <person name="Natvig D."/>
            <person name="Lalanne C."/>
            <person name="Gautier V."/>
            <person name="Ament-Velasquez S.L."/>
            <person name="Kruys A."/>
            <person name="Hutchinson M.I."/>
            <person name="Powell A.J."/>
            <person name="Barry K."/>
            <person name="Miller A.N."/>
            <person name="Grigoriev I.V."/>
            <person name="Debuchy R."/>
            <person name="Gladieux P."/>
            <person name="Thoren M.H."/>
            <person name="Johannesson H."/>
        </authorList>
    </citation>
    <scope>NUCLEOTIDE SEQUENCE</scope>
    <source>
        <strain evidence="10">PSN309</strain>
    </source>
</reference>
<dbReference type="InterPro" id="IPR036890">
    <property type="entry name" value="HATPase_C_sf"/>
</dbReference>
<evidence type="ECO:0000313" key="10">
    <source>
        <dbReference type="EMBL" id="KAK4188649.1"/>
    </source>
</evidence>
<dbReference type="PROSITE" id="PS50110">
    <property type="entry name" value="RESPONSE_REGULATORY"/>
    <property type="match status" value="1"/>
</dbReference>
<dbReference type="CDD" id="cd00082">
    <property type="entry name" value="HisKA"/>
    <property type="match status" value="1"/>
</dbReference>
<organism evidence="10 11">
    <name type="scientific">Podospora australis</name>
    <dbReference type="NCBI Taxonomy" id="1536484"/>
    <lineage>
        <taxon>Eukaryota</taxon>
        <taxon>Fungi</taxon>
        <taxon>Dikarya</taxon>
        <taxon>Ascomycota</taxon>
        <taxon>Pezizomycotina</taxon>
        <taxon>Sordariomycetes</taxon>
        <taxon>Sordariomycetidae</taxon>
        <taxon>Sordariales</taxon>
        <taxon>Podosporaceae</taxon>
        <taxon>Podospora</taxon>
    </lineage>
</organism>
<dbReference type="Proteomes" id="UP001302126">
    <property type="component" value="Unassembled WGS sequence"/>
</dbReference>
<dbReference type="GO" id="GO:0000155">
    <property type="term" value="F:phosphorelay sensor kinase activity"/>
    <property type="evidence" value="ECO:0007669"/>
    <property type="project" value="InterPro"/>
</dbReference>
<dbReference type="InterPro" id="IPR001789">
    <property type="entry name" value="Sig_transdc_resp-reg_receiver"/>
</dbReference>
<dbReference type="EC" id="2.7.13.3" evidence="2"/>
<dbReference type="InterPro" id="IPR003661">
    <property type="entry name" value="HisK_dim/P_dom"/>
</dbReference>
<dbReference type="EMBL" id="MU864385">
    <property type="protein sequence ID" value="KAK4188649.1"/>
    <property type="molecule type" value="Genomic_DNA"/>
</dbReference>
<feature type="compositionally biased region" description="Polar residues" evidence="7">
    <location>
        <begin position="258"/>
        <end position="270"/>
    </location>
</feature>
<evidence type="ECO:0000256" key="7">
    <source>
        <dbReference type="SAM" id="MobiDB-lite"/>
    </source>
</evidence>
<evidence type="ECO:0000256" key="3">
    <source>
        <dbReference type="ARBA" id="ARBA00022553"/>
    </source>
</evidence>
<dbReference type="Gene3D" id="3.30.565.10">
    <property type="entry name" value="Histidine kinase-like ATPase, C-terminal domain"/>
    <property type="match status" value="1"/>
</dbReference>
<reference evidence="10" key="1">
    <citation type="journal article" date="2023" name="Mol. Phylogenet. Evol.">
        <title>Genome-scale phylogeny and comparative genomics of the fungal order Sordariales.</title>
        <authorList>
            <person name="Hensen N."/>
            <person name="Bonometti L."/>
            <person name="Westerberg I."/>
            <person name="Brannstrom I.O."/>
            <person name="Guillou S."/>
            <person name="Cros-Aarteil S."/>
            <person name="Calhoun S."/>
            <person name="Haridas S."/>
            <person name="Kuo A."/>
            <person name="Mondo S."/>
            <person name="Pangilinan J."/>
            <person name="Riley R."/>
            <person name="LaButti K."/>
            <person name="Andreopoulos B."/>
            <person name="Lipzen A."/>
            <person name="Chen C."/>
            <person name="Yan M."/>
            <person name="Daum C."/>
            <person name="Ng V."/>
            <person name="Clum A."/>
            <person name="Steindorff A."/>
            <person name="Ohm R.A."/>
            <person name="Martin F."/>
            <person name="Silar P."/>
            <person name="Natvig D.O."/>
            <person name="Lalanne C."/>
            <person name="Gautier V."/>
            <person name="Ament-Velasquez S.L."/>
            <person name="Kruys A."/>
            <person name="Hutchinson M.I."/>
            <person name="Powell A.J."/>
            <person name="Barry K."/>
            <person name="Miller A.N."/>
            <person name="Grigoriev I.V."/>
            <person name="Debuchy R."/>
            <person name="Gladieux P."/>
            <person name="Hiltunen Thoren M."/>
            <person name="Johannesson H."/>
        </authorList>
    </citation>
    <scope>NUCLEOTIDE SEQUENCE</scope>
    <source>
        <strain evidence="10">PSN309</strain>
    </source>
</reference>
<dbReference type="PANTHER" id="PTHR43047">
    <property type="entry name" value="TWO-COMPONENT HISTIDINE PROTEIN KINASE"/>
    <property type="match status" value="1"/>
</dbReference>
<accession>A0AAN7AJ78</accession>
<gene>
    <name evidence="10" type="ORF">QBC35DRAFT_186379</name>
</gene>
<feature type="domain" description="Histidine kinase" evidence="8">
    <location>
        <begin position="603"/>
        <end position="861"/>
    </location>
</feature>
<evidence type="ECO:0000256" key="2">
    <source>
        <dbReference type="ARBA" id="ARBA00012438"/>
    </source>
</evidence>
<dbReference type="PROSITE" id="PS50109">
    <property type="entry name" value="HIS_KIN"/>
    <property type="match status" value="1"/>
</dbReference>
<dbReference type="SUPFAM" id="SSF55874">
    <property type="entry name" value="ATPase domain of HSP90 chaperone/DNA topoisomerase II/histidine kinase"/>
    <property type="match status" value="1"/>
</dbReference>
<evidence type="ECO:0000259" key="9">
    <source>
        <dbReference type="PROSITE" id="PS50110"/>
    </source>
</evidence>
<feature type="compositionally biased region" description="Low complexity" evidence="7">
    <location>
        <begin position="323"/>
        <end position="334"/>
    </location>
</feature>
<keyword evidence="3 6" id="KW-0597">Phosphoprotein</keyword>
<dbReference type="SUPFAM" id="SSF52172">
    <property type="entry name" value="CheY-like"/>
    <property type="match status" value="1"/>
</dbReference>
<name>A0AAN7AJ78_9PEZI</name>
<dbReference type="InterPro" id="IPR003594">
    <property type="entry name" value="HATPase_dom"/>
</dbReference>
<dbReference type="SUPFAM" id="SSF55781">
    <property type="entry name" value="GAF domain-like"/>
    <property type="match status" value="1"/>
</dbReference>